<accession>A0A6S7FM77</accession>
<sequence>MYYTVAHVTGIFGGYKLSVARKHDVTNKLTAGEIQAGGGIFWGGKDYATWRGKDTYHYYTQKRHLLFERFEQMSNNRIIIPPSNSTQSDYEKLLKGGGTRYKGTRLYVLPGKASTVEERAAGNICPPAQLNPDYERNPKLQRVGKIKPREPKQPQVRRENTSIPPELLKLIYGK</sequence>
<evidence type="ECO:0000256" key="1">
    <source>
        <dbReference type="SAM" id="MobiDB-lite"/>
    </source>
</evidence>
<name>A0A6S7FM77_PARCT</name>
<proteinExistence type="predicted"/>
<dbReference type="EMBL" id="CACRXK020000078">
    <property type="protein sequence ID" value="CAB3977903.1"/>
    <property type="molecule type" value="Genomic_DNA"/>
</dbReference>
<evidence type="ECO:0000313" key="3">
    <source>
        <dbReference type="Proteomes" id="UP001152795"/>
    </source>
</evidence>
<dbReference type="AlphaFoldDB" id="A0A6S7FM77"/>
<keyword evidence="3" id="KW-1185">Reference proteome</keyword>
<reference evidence="2" key="1">
    <citation type="submission" date="2020-04" db="EMBL/GenBank/DDBJ databases">
        <authorList>
            <person name="Alioto T."/>
            <person name="Alioto T."/>
            <person name="Gomez Garrido J."/>
        </authorList>
    </citation>
    <scope>NUCLEOTIDE SEQUENCE</scope>
    <source>
        <strain evidence="2">A484AB</strain>
    </source>
</reference>
<protein>
    <submittedName>
        <fullName evidence="2">Uncharacterized protein</fullName>
    </submittedName>
</protein>
<dbReference type="Proteomes" id="UP001152795">
    <property type="component" value="Unassembled WGS sequence"/>
</dbReference>
<gene>
    <name evidence="2" type="ORF">PACLA_8A016665</name>
</gene>
<organism evidence="2 3">
    <name type="scientific">Paramuricea clavata</name>
    <name type="common">Red gorgonian</name>
    <name type="synonym">Violescent sea-whip</name>
    <dbReference type="NCBI Taxonomy" id="317549"/>
    <lineage>
        <taxon>Eukaryota</taxon>
        <taxon>Metazoa</taxon>
        <taxon>Cnidaria</taxon>
        <taxon>Anthozoa</taxon>
        <taxon>Octocorallia</taxon>
        <taxon>Malacalcyonacea</taxon>
        <taxon>Plexauridae</taxon>
        <taxon>Paramuricea</taxon>
    </lineage>
</organism>
<evidence type="ECO:0000313" key="2">
    <source>
        <dbReference type="EMBL" id="CAB3977903.1"/>
    </source>
</evidence>
<feature type="region of interest" description="Disordered" evidence="1">
    <location>
        <begin position="129"/>
        <end position="164"/>
    </location>
</feature>
<feature type="compositionally biased region" description="Basic and acidic residues" evidence="1">
    <location>
        <begin position="147"/>
        <end position="160"/>
    </location>
</feature>
<comment type="caution">
    <text evidence="2">The sequence shown here is derived from an EMBL/GenBank/DDBJ whole genome shotgun (WGS) entry which is preliminary data.</text>
</comment>